<comment type="caution">
    <text evidence="3">The sequence shown here is derived from an EMBL/GenBank/DDBJ whole genome shotgun (WGS) entry which is preliminary data.</text>
</comment>
<dbReference type="InterPro" id="IPR036188">
    <property type="entry name" value="FAD/NAD-bd_sf"/>
</dbReference>
<dbReference type="GO" id="GO:0016491">
    <property type="term" value="F:oxidoreductase activity"/>
    <property type="evidence" value="ECO:0007669"/>
    <property type="project" value="UniProtKB-KW"/>
</dbReference>
<name>A0ABV7L1T5_9PROT</name>
<dbReference type="EC" id="1.-.-.-" evidence="3"/>
<dbReference type="SUPFAM" id="SSF51905">
    <property type="entry name" value="FAD/NAD(P)-binding domain"/>
    <property type="match status" value="1"/>
</dbReference>
<evidence type="ECO:0000259" key="2">
    <source>
        <dbReference type="Pfam" id="PF01266"/>
    </source>
</evidence>
<dbReference type="RefSeq" id="WP_379901926.1">
    <property type="nucleotide sequence ID" value="NZ_JBHRTR010000028.1"/>
</dbReference>
<keyword evidence="1 3" id="KW-0560">Oxidoreductase</keyword>
<protein>
    <submittedName>
        <fullName evidence="3">NAD(P)/FAD-dependent oxidoreductase</fullName>
        <ecNumber evidence="3">1.-.-.-</ecNumber>
    </submittedName>
</protein>
<feature type="domain" description="FAD dependent oxidoreductase" evidence="2">
    <location>
        <begin position="10"/>
        <end position="352"/>
    </location>
</feature>
<gene>
    <name evidence="3" type="ORF">ACFOGJ_15365</name>
</gene>
<organism evidence="3 4">
    <name type="scientific">Marinibaculum pumilum</name>
    <dbReference type="NCBI Taxonomy" id="1766165"/>
    <lineage>
        <taxon>Bacteria</taxon>
        <taxon>Pseudomonadati</taxon>
        <taxon>Pseudomonadota</taxon>
        <taxon>Alphaproteobacteria</taxon>
        <taxon>Rhodospirillales</taxon>
        <taxon>Rhodospirillaceae</taxon>
        <taxon>Marinibaculum</taxon>
    </lineage>
</organism>
<evidence type="ECO:0000313" key="4">
    <source>
        <dbReference type="Proteomes" id="UP001595528"/>
    </source>
</evidence>
<keyword evidence="4" id="KW-1185">Reference proteome</keyword>
<sequence length="384" mass="39335">MPGPDATEADILVIGAGMAGCAAAYELAAGASVVVLEAEAQPGYHATGRSAALFSETYGPAPVRALTRAGRRFLEAPPEGFATHPLLGARGIMFAATPEQMPVLEGLVAEIGALTDMERLSPVGAAALVPVLRPELLAGAALERGAMDLDVHALHAGYQQGLRARGGRLVGSAGATAIARQGGRWQVDTAQGRFAAPVLVNAAGAWGDAVAALAGVAPLGLVPKRRTAILFDPPAGMDAASWPMVVDAEERFYFKPDAGRILGSPADATPSPPCDAQPEEIDVATAAWRIEEATSLEIARIHHRWAGLRTFSPDGVPVAGFEPAAEGFFWLVGQGGYGIQTAPAMAQLAAALIAGTALPPDLARAGVVPADLAPRRPTLAEGVP</sequence>
<dbReference type="Proteomes" id="UP001595528">
    <property type="component" value="Unassembled WGS sequence"/>
</dbReference>
<reference evidence="4" key="1">
    <citation type="journal article" date="2019" name="Int. J. Syst. Evol. Microbiol.">
        <title>The Global Catalogue of Microorganisms (GCM) 10K type strain sequencing project: providing services to taxonomists for standard genome sequencing and annotation.</title>
        <authorList>
            <consortium name="The Broad Institute Genomics Platform"/>
            <consortium name="The Broad Institute Genome Sequencing Center for Infectious Disease"/>
            <person name="Wu L."/>
            <person name="Ma J."/>
        </authorList>
    </citation>
    <scope>NUCLEOTIDE SEQUENCE [LARGE SCALE GENOMIC DNA]</scope>
    <source>
        <strain evidence="4">KCTC 42964</strain>
    </source>
</reference>
<dbReference type="PANTHER" id="PTHR13847">
    <property type="entry name" value="SARCOSINE DEHYDROGENASE-RELATED"/>
    <property type="match status" value="1"/>
</dbReference>
<dbReference type="InterPro" id="IPR006076">
    <property type="entry name" value="FAD-dep_OxRdtase"/>
</dbReference>
<dbReference type="PANTHER" id="PTHR13847:SF287">
    <property type="entry name" value="FAD-DEPENDENT OXIDOREDUCTASE DOMAIN-CONTAINING PROTEIN 1"/>
    <property type="match status" value="1"/>
</dbReference>
<dbReference type="Gene3D" id="3.50.50.60">
    <property type="entry name" value="FAD/NAD(P)-binding domain"/>
    <property type="match status" value="1"/>
</dbReference>
<accession>A0ABV7L1T5</accession>
<proteinExistence type="predicted"/>
<evidence type="ECO:0000256" key="1">
    <source>
        <dbReference type="ARBA" id="ARBA00023002"/>
    </source>
</evidence>
<evidence type="ECO:0000313" key="3">
    <source>
        <dbReference type="EMBL" id="MFC3228623.1"/>
    </source>
</evidence>
<dbReference type="EMBL" id="JBHRTR010000028">
    <property type="protein sequence ID" value="MFC3228623.1"/>
    <property type="molecule type" value="Genomic_DNA"/>
</dbReference>
<dbReference type="Gene3D" id="3.30.9.10">
    <property type="entry name" value="D-Amino Acid Oxidase, subunit A, domain 2"/>
    <property type="match status" value="1"/>
</dbReference>
<dbReference type="Pfam" id="PF01266">
    <property type="entry name" value="DAO"/>
    <property type="match status" value="1"/>
</dbReference>